<reference evidence="1" key="1">
    <citation type="submission" date="2021-01" db="EMBL/GenBank/DDBJ databases">
        <authorList>
            <consortium name="Genoscope - CEA"/>
            <person name="William W."/>
        </authorList>
    </citation>
    <scope>NUCLEOTIDE SEQUENCE</scope>
</reference>
<accession>A0A8S1KPC0</accession>
<keyword evidence="2" id="KW-1185">Reference proteome</keyword>
<protein>
    <submittedName>
        <fullName evidence="1">Uncharacterized protein</fullName>
    </submittedName>
</protein>
<dbReference type="OrthoDB" id="300168at2759"/>
<sequence length="143" mass="16899">MIEQDLENMKNILDYENMIPISTLKYVLLPKTKDEIIINKNNQNYIKSYFSQGVNPQNIVPTYLEDGIWTDIPKIKQNQFTNSILKIDNKYTEQFNQEIHRKSDTTQINSIIKSNNSFKKSTKKVSFELSETFPNQQQEIFKK</sequence>
<evidence type="ECO:0000313" key="2">
    <source>
        <dbReference type="Proteomes" id="UP000692954"/>
    </source>
</evidence>
<name>A0A8S1KPC0_9CILI</name>
<proteinExistence type="predicted"/>
<gene>
    <name evidence="1" type="ORF">PSON_ATCC_30995.1.T0090343</name>
</gene>
<comment type="caution">
    <text evidence="1">The sequence shown here is derived from an EMBL/GenBank/DDBJ whole genome shotgun (WGS) entry which is preliminary data.</text>
</comment>
<dbReference type="Proteomes" id="UP000692954">
    <property type="component" value="Unassembled WGS sequence"/>
</dbReference>
<dbReference type="AlphaFoldDB" id="A0A8S1KPC0"/>
<organism evidence="1 2">
    <name type="scientific">Paramecium sonneborni</name>
    <dbReference type="NCBI Taxonomy" id="65129"/>
    <lineage>
        <taxon>Eukaryota</taxon>
        <taxon>Sar</taxon>
        <taxon>Alveolata</taxon>
        <taxon>Ciliophora</taxon>
        <taxon>Intramacronucleata</taxon>
        <taxon>Oligohymenophorea</taxon>
        <taxon>Peniculida</taxon>
        <taxon>Parameciidae</taxon>
        <taxon>Paramecium</taxon>
    </lineage>
</organism>
<evidence type="ECO:0000313" key="1">
    <source>
        <dbReference type="EMBL" id="CAD8055635.1"/>
    </source>
</evidence>
<dbReference type="EMBL" id="CAJJDN010000009">
    <property type="protein sequence ID" value="CAD8055635.1"/>
    <property type="molecule type" value="Genomic_DNA"/>
</dbReference>